<dbReference type="GO" id="GO:0008171">
    <property type="term" value="F:O-methyltransferase activity"/>
    <property type="evidence" value="ECO:0007669"/>
    <property type="project" value="InterPro"/>
</dbReference>
<dbReference type="InterPro" id="IPR029063">
    <property type="entry name" value="SAM-dependent_MTases_sf"/>
</dbReference>
<comment type="caution">
    <text evidence="5">The sequence shown here is derived from an EMBL/GenBank/DDBJ whole genome shotgun (WGS) entry which is preliminary data.</text>
</comment>
<evidence type="ECO:0000256" key="1">
    <source>
        <dbReference type="ARBA" id="ARBA00022603"/>
    </source>
</evidence>
<evidence type="ECO:0000313" key="5">
    <source>
        <dbReference type="EMBL" id="KAK3055627.1"/>
    </source>
</evidence>
<dbReference type="Proteomes" id="UP001271007">
    <property type="component" value="Unassembled WGS sequence"/>
</dbReference>
<dbReference type="EMBL" id="JAWDJX010000008">
    <property type="protein sequence ID" value="KAK3055627.1"/>
    <property type="molecule type" value="Genomic_DNA"/>
</dbReference>
<evidence type="ECO:0000313" key="6">
    <source>
        <dbReference type="Proteomes" id="UP001271007"/>
    </source>
</evidence>
<protein>
    <recommendedName>
        <fullName evidence="4">O-methyltransferase C-terminal domain-containing protein</fullName>
    </recommendedName>
</protein>
<proteinExistence type="predicted"/>
<evidence type="ECO:0000259" key="4">
    <source>
        <dbReference type="Pfam" id="PF00891"/>
    </source>
</evidence>
<keyword evidence="2" id="KW-0808">Transferase</keyword>
<dbReference type="GO" id="GO:0032259">
    <property type="term" value="P:methylation"/>
    <property type="evidence" value="ECO:0007669"/>
    <property type="project" value="UniProtKB-KW"/>
</dbReference>
<accession>A0AAJ0GDB0</accession>
<dbReference type="InterPro" id="IPR016461">
    <property type="entry name" value="COMT-like"/>
</dbReference>
<evidence type="ECO:0000256" key="3">
    <source>
        <dbReference type="ARBA" id="ARBA00022691"/>
    </source>
</evidence>
<dbReference type="PROSITE" id="PS51683">
    <property type="entry name" value="SAM_OMT_II"/>
    <property type="match status" value="1"/>
</dbReference>
<gene>
    <name evidence="5" type="ORF">LTR09_003548</name>
</gene>
<dbReference type="SUPFAM" id="SSF53335">
    <property type="entry name" value="S-adenosyl-L-methionine-dependent methyltransferases"/>
    <property type="match status" value="1"/>
</dbReference>
<dbReference type="Pfam" id="PF00891">
    <property type="entry name" value="Methyltransf_2"/>
    <property type="match status" value="1"/>
</dbReference>
<dbReference type="InterPro" id="IPR001077">
    <property type="entry name" value="COMT_C"/>
</dbReference>
<evidence type="ECO:0000256" key="2">
    <source>
        <dbReference type="ARBA" id="ARBA00022679"/>
    </source>
</evidence>
<name>A0AAJ0GDB0_9PEZI</name>
<dbReference type="Gene3D" id="3.40.50.150">
    <property type="entry name" value="Vaccinia Virus protein VP39"/>
    <property type="match status" value="1"/>
</dbReference>
<sequence>MAKDGLSHAWINHTFTTEPSVIALPKYLAAHNYRNPTDSENSPWAYHMGVSFTGYLQANPEIFTHLSGLMKAKVEDTVPWFTTYPVDEMVKGCKPDGAILVDIGGGTGRDIKTLAQHLGSEISPGRLILQDLPSLVGEAKDLPSAVEAKGHDFFGEQPVKGARAYYMHNVLHDWSNAECQKILTQIKEAMEPGYSRLLINETVLALSSAPMVRATDLLMMSVNAGAERTSEQWQELLTAAGFRNIQIHLSPGIDEGLIEAELGYSVILEVPGIGSFRAGDRQQLLESDVATYTCFPDIRTALLVTGLVISQPPLELVASLKLVHWDAAAEAKNHSARDVSLGRSVEV</sequence>
<organism evidence="5 6">
    <name type="scientific">Extremus antarcticus</name>
    <dbReference type="NCBI Taxonomy" id="702011"/>
    <lineage>
        <taxon>Eukaryota</taxon>
        <taxon>Fungi</taxon>
        <taxon>Dikarya</taxon>
        <taxon>Ascomycota</taxon>
        <taxon>Pezizomycotina</taxon>
        <taxon>Dothideomycetes</taxon>
        <taxon>Dothideomycetidae</taxon>
        <taxon>Mycosphaerellales</taxon>
        <taxon>Extremaceae</taxon>
        <taxon>Extremus</taxon>
    </lineage>
</organism>
<keyword evidence="1" id="KW-0489">Methyltransferase</keyword>
<dbReference type="AlphaFoldDB" id="A0AAJ0GDB0"/>
<keyword evidence="6" id="KW-1185">Reference proteome</keyword>
<dbReference type="PANTHER" id="PTHR43712">
    <property type="entry name" value="PUTATIVE (AFU_ORTHOLOGUE AFUA_4G14580)-RELATED"/>
    <property type="match status" value="1"/>
</dbReference>
<reference evidence="5" key="1">
    <citation type="submission" date="2023-04" db="EMBL/GenBank/DDBJ databases">
        <title>Black Yeasts Isolated from many extreme environments.</title>
        <authorList>
            <person name="Coleine C."/>
            <person name="Stajich J.E."/>
            <person name="Selbmann L."/>
        </authorList>
    </citation>
    <scope>NUCLEOTIDE SEQUENCE</scope>
    <source>
        <strain evidence="5">CCFEE 5312</strain>
    </source>
</reference>
<feature type="domain" description="O-methyltransferase C-terminal" evidence="4">
    <location>
        <begin position="99"/>
        <end position="243"/>
    </location>
</feature>
<keyword evidence="3" id="KW-0949">S-adenosyl-L-methionine</keyword>
<dbReference type="PANTHER" id="PTHR43712:SF1">
    <property type="entry name" value="HYPOTHETICAL O-METHYLTRANSFERASE (EUROFUNG)-RELATED"/>
    <property type="match status" value="1"/>
</dbReference>